<dbReference type="OrthoDB" id="9787654at2"/>
<sequence length="348" mass="38785">MSDRSKEVIFPNIYAPDDAWLARAVSEPVREPDLKIIDTHFHLSEFDGHEYMLNEFCKDIVDCGHRIEASVFVECGTQYATTGPDHLKPVGETRYITELTARRPHGITTDIAPAIVAFADLTQGELSREALLAHIDAAKGRLRGIRHRAKWDADPRVKGSYSADSPHLYLQPAFSEGMKHLSELGLSFDASVYHPQIPDVTALARAHPEVKIILIHSGSPVGHSSYAGREQENHANWLASMTELARCPNAYVKLGGVLMNLANFDFLKAEAPPTSEQLARLWRPYIEPCIELFGAARCMVSSNFPVDKAGFSYATVWNMFKRITEGCSAQEKEQIFSGTARQVYRIGE</sequence>
<dbReference type="Gene3D" id="3.20.20.140">
    <property type="entry name" value="Metal-dependent hydrolases"/>
    <property type="match status" value="1"/>
</dbReference>
<feature type="domain" description="Amidohydrolase-related" evidence="2">
    <location>
        <begin position="37"/>
        <end position="346"/>
    </location>
</feature>
<dbReference type="SUPFAM" id="SSF51556">
    <property type="entry name" value="Metallo-dependent hydrolases"/>
    <property type="match status" value="1"/>
</dbReference>
<dbReference type="GO" id="GO:0016787">
    <property type="term" value="F:hydrolase activity"/>
    <property type="evidence" value="ECO:0007669"/>
    <property type="project" value="UniProtKB-KW"/>
</dbReference>
<dbReference type="STRING" id="1247726.MIM_c20800"/>
<name>W0PBB5_ADVMD</name>
<evidence type="ECO:0000313" key="3">
    <source>
        <dbReference type="EMBL" id="AHG64159.1"/>
    </source>
</evidence>
<dbReference type="InterPro" id="IPR052350">
    <property type="entry name" value="Metallo-dep_Lactonases"/>
</dbReference>
<dbReference type="RefSeq" id="WP_025372796.1">
    <property type="nucleotide sequence ID" value="NZ_CP003915.1"/>
</dbReference>
<dbReference type="Pfam" id="PF04909">
    <property type="entry name" value="Amidohydro_2"/>
    <property type="match status" value="1"/>
</dbReference>
<proteinExistence type="inferred from homology"/>
<organism evidence="3 4">
    <name type="scientific">Advenella mimigardefordensis (strain DSM 17166 / LMG 22922 / DPN7)</name>
    <dbReference type="NCBI Taxonomy" id="1247726"/>
    <lineage>
        <taxon>Bacteria</taxon>
        <taxon>Pseudomonadati</taxon>
        <taxon>Pseudomonadota</taxon>
        <taxon>Betaproteobacteria</taxon>
        <taxon>Burkholderiales</taxon>
        <taxon>Alcaligenaceae</taxon>
    </lineage>
</organism>
<evidence type="ECO:0000313" key="4">
    <source>
        <dbReference type="Proteomes" id="UP000019095"/>
    </source>
</evidence>
<keyword evidence="3" id="KW-0378">Hydrolase</keyword>
<dbReference type="PATRIC" id="fig|1247726.3.peg.2289"/>
<dbReference type="AlphaFoldDB" id="W0PBB5"/>
<comment type="similarity">
    <text evidence="1">Belongs to the metallo-dependent hydrolases superfamily.</text>
</comment>
<evidence type="ECO:0000256" key="1">
    <source>
        <dbReference type="ARBA" id="ARBA00038310"/>
    </source>
</evidence>
<reference evidence="3 4" key="1">
    <citation type="journal article" date="2014" name="Microbiology">
        <title>Unravelling the complete genome sequence of Advenella mimigardefordensis strain DPN7T and novel insights in the catabolism of the xenobiotic polythioester precursor 3,3'-dithiodipropionate.</title>
        <authorList>
            <person name="Wubbeler J.H."/>
            <person name="Hiessl S."/>
            <person name="Schuldes J."/>
            <person name="Thurmer A."/>
            <person name="Daniel R."/>
            <person name="Steinbuchel A."/>
        </authorList>
    </citation>
    <scope>NUCLEOTIDE SEQUENCE [LARGE SCALE GENOMIC DNA]</scope>
    <source>
        <strain evidence="4">DSM 17166 / LMG 22922 / DPN7</strain>
    </source>
</reference>
<dbReference type="KEGG" id="amim:MIM_c20800"/>
<dbReference type="InterPro" id="IPR006680">
    <property type="entry name" value="Amidohydro-rel"/>
</dbReference>
<accession>W0PBB5</accession>
<keyword evidence="4" id="KW-1185">Reference proteome</keyword>
<dbReference type="InterPro" id="IPR032466">
    <property type="entry name" value="Metal_Hydrolase"/>
</dbReference>
<gene>
    <name evidence="3" type="ORF">MIM_c20800</name>
</gene>
<dbReference type="eggNOG" id="COG3618">
    <property type="taxonomic scope" value="Bacteria"/>
</dbReference>
<dbReference type="PANTHER" id="PTHR43569:SF1">
    <property type="entry name" value="BLL3371 PROTEIN"/>
    <property type="match status" value="1"/>
</dbReference>
<dbReference type="EMBL" id="CP003915">
    <property type="protein sequence ID" value="AHG64159.1"/>
    <property type="molecule type" value="Genomic_DNA"/>
</dbReference>
<protein>
    <submittedName>
        <fullName evidence="3">Putative amidohydrolase 2</fullName>
    </submittedName>
</protein>
<evidence type="ECO:0000259" key="2">
    <source>
        <dbReference type="Pfam" id="PF04909"/>
    </source>
</evidence>
<dbReference type="PANTHER" id="PTHR43569">
    <property type="entry name" value="AMIDOHYDROLASE"/>
    <property type="match status" value="1"/>
</dbReference>
<dbReference type="HOGENOM" id="CLU_044590_3_1_4"/>
<dbReference type="Proteomes" id="UP000019095">
    <property type="component" value="Chromosome"/>
</dbReference>